<evidence type="ECO:0000256" key="2">
    <source>
        <dbReference type="ARBA" id="ARBA00022679"/>
    </source>
</evidence>
<dbReference type="PANTHER" id="PTHR43861">
    <property type="entry name" value="TRANS-ACONITATE 2-METHYLTRANSFERASE-RELATED"/>
    <property type="match status" value="1"/>
</dbReference>
<name>A0ABR4ZM74_9NOCA</name>
<dbReference type="GO" id="GO:0032259">
    <property type="term" value="P:methylation"/>
    <property type="evidence" value="ECO:0007669"/>
    <property type="project" value="UniProtKB-KW"/>
</dbReference>
<gene>
    <name evidence="4" type="ORF">FG87_02755</name>
</gene>
<evidence type="ECO:0000259" key="3">
    <source>
        <dbReference type="Pfam" id="PF13649"/>
    </source>
</evidence>
<sequence>MNDEAVVDHPNAPDVAVTRASYDEMAELYTEFAKNSLAGKPCDRAILGAFAELVRGPVADIGCGPGRLTTHLAGLGVDVRGIDLSPEMIRIARRQYPQLSFEVGSMERLALADSSLGGILAWYSLIHLPPERVPGVLNEFYRVLEPEGHALLAFQAFDGTDAVTAFDHKVARAYRWSPERMAELLRDAGFEVRARLIRQPDPDERFPEGCLLAVKLRQ</sequence>
<dbReference type="InterPro" id="IPR029063">
    <property type="entry name" value="SAM-dependent_MTases_sf"/>
</dbReference>
<organism evidence="4 5">
    <name type="scientific">Nocardia vulneris</name>
    <dbReference type="NCBI Taxonomy" id="1141657"/>
    <lineage>
        <taxon>Bacteria</taxon>
        <taxon>Bacillati</taxon>
        <taxon>Actinomycetota</taxon>
        <taxon>Actinomycetes</taxon>
        <taxon>Mycobacteriales</taxon>
        <taxon>Nocardiaceae</taxon>
        <taxon>Nocardia</taxon>
    </lineage>
</organism>
<evidence type="ECO:0000256" key="1">
    <source>
        <dbReference type="ARBA" id="ARBA00022603"/>
    </source>
</evidence>
<keyword evidence="5" id="KW-1185">Reference proteome</keyword>
<dbReference type="InterPro" id="IPR041698">
    <property type="entry name" value="Methyltransf_25"/>
</dbReference>
<proteinExistence type="predicted"/>
<dbReference type="PANTHER" id="PTHR43861:SF1">
    <property type="entry name" value="TRANS-ACONITATE 2-METHYLTRANSFERASE"/>
    <property type="match status" value="1"/>
</dbReference>
<evidence type="ECO:0000313" key="5">
    <source>
        <dbReference type="Proteomes" id="UP000031364"/>
    </source>
</evidence>
<dbReference type="Pfam" id="PF13649">
    <property type="entry name" value="Methyltransf_25"/>
    <property type="match status" value="1"/>
</dbReference>
<dbReference type="CDD" id="cd02440">
    <property type="entry name" value="AdoMet_MTases"/>
    <property type="match status" value="1"/>
</dbReference>
<keyword evidence="1 4" id="KW-0489">Methyltransferase</keyword>
<dbReference type="SUPFAM" id="SSF53335">
    <property type="entry name" value="S-adenosyl-L-methionine-dependent methyltransferases"/>
    <property type="match status" value="1"/>
</dbReference>
<comment type="caution">
    <text evidence="4">The sequence shown here is derived from an EMBL/GenBank/DDBJ whole genome shotgun (WGS) entry which is preliminary data.</text>
</comment>
<keyword evidence="2" id="KW-0808">Transferase</keyword>
<dbReference type="EMBL" id="JNFP01000002">
    <property type="protein sequence ID" value="KIA66517.1"/>
    <property type="molecule type" value="Genomic_DNA"/>
</dbReference>
<reference evidence="4 5" key="1">
    <citation type="journal article" date="2014" name="Int. J. Syst. Evol. Microbiol.">
        <title>Nocardia vulneris sp. nov., isolated from wounds of human patients in North America.</title>
        <authorList>
            <person name="Lasker B.A."/>
            <person name="Bell M."/>
            <person name="Klenk H.P."/>
            <person name="Sproer C."/>
            <person name="Schumann C."/>
            <person name="Schumann P."/>
            <person name="Brown J.M."/>
        </authorList>
    </citation>
    <scope>NUCLEOTIDE SEQUENCE [LARGE SCALE GENOMIC DNA]</scope>
    <source>
        <strain evidence="4 5">W9851</strain>
    </source>
</reference>
<dbReference type="Proteomes" id="UP000031364">
    <property type="component" value="Unassembled WGS sequence"/>
</dbReference>
<evidence type="ECO:0000313" key="4">
    <source>
        <dbReference type="EMBL" id="KIA66517.1"/>
    </source>
</evidence>
<feature type="domain" description="Methyltransferase" evidence="3">
    <location>
        <begin position="58"/>
        <end position="148"/>
    </location>
</feature>
<protein>
    <submittedName>
        <fullName evidence="4">Methyltransferase</fullName>
    </submittedName>
</protein>
<dbReference type="Gene3D" id="3.40.50.150">
    <property type="entry name" value="Vaccinia Virus protein VP39"/>
    <property type="match status" value="1"/>
</dbReference>
<accession>A0ABR4ZM74</accession>
<dbReference type="GO" id="GO:0008168">
    <property type="term" value="F:methyltransferase activity"/>
    <property type="evidence" value="ECO:0007669"/>
    <property type="project" value="UniProtKB-KW"/>
</dbReference>